<gene>
    <name evidence="2" type="ORF">UXM345_LOCUS24102</name>
</gene>
<protein>
    <recommendedName>
        <fullName evidence="4">C3H1-type domain-containing protein</fullName>
    </recommendedName>
</protein>
<sequence length="843" mass="97583">MDIEIVNTVLKLCNEKQTCLFEVSFLCNYCLEQHLCSNPKYVVASIKNYMEIFKISRDKNRIEFFMPFEICRNNDGMCQHGHILCSNLHLCYDYFYTNVCRHSINCPYPHRLAEKHHKTILGSLINLDLDILTTAFRVYCQSKKHLVDHNSLKTQPLNVKSTGIHNSTPSSATVNNLRSVTNLQLNGNSSWKTNNKRTLVTLRTLPKQQTSTSILILADKGVQICWNPQHDIQTHFIEVIFSNQVKSNGGPIQTHRIYQHLGVAQVFYQNSDIAERVNQHGPIKFQSFTFTARRLQSTIDKRHVCFSNIPLDTNHILSYIDIVSMPYKKANCQYYQNDKQTIIVEYNEDIDFSRISLNVRSHPECDGVMINCIQLYLPEILLVEYDKEFSEDDIIKMFTGKRVFHVKTYLYCSFVHFYSHDDLIISINSTFDSCIRLTPIYIDIYSDKYLKDYLQRRKMEFERNFPMTRPDSTLNQINKTELVSPIENMKSSIEPQPSSSVLSPPPVDQKAELPDELTLPVKEKPCSSTISKHEPSLSNTEAESIVEGKSKDLSVNSDDEAIDSEDDFHDIQSDFDNDDLFLDEPIDDQGDMEYLRSAAKNLMTSLAEMEEASASTETDDTPRSLLYGDDYVVTIQSRRFTLAFLDYTQFRVEKQRNPDKFRLLTSLKKMTNKKRSEQIKGHDQISSSTSPIVTKTNKKKRNKRNRKKKNYNNNDKDITSIAMDVFAKKRDRKKKKLAHADRTPHADPDGMSFATKRHFNNIKRKMFEFIDKKNQGPSNDMFLAPPSVHHRPPPSPMFADRNRAHFHTPALRHRNLPHHQGQLPLHKQLPHLGLATPQVLRRQ</sequence>
<feature type="compositionally biased region" description="Polar residues" evidence="1">
    <location>
        <begin position="684"/>
        <end position="695"/>
    </location>
</feature>
<dbReference type="EMBL" id="CAJOBF010004316">
    <property type="protein sequence ID" value="CAF4132968.1"/>
    <property type="molecule type" value="Genomic_DNA"/>
</dbReference>
<evidence type="ECO:0000313" key="3">
    <source>
        <dbReference type="Proteomes" id="UP000663842"/>
    </source>
</evidence>
<evidence type="ECO:0008006" key="4">
    <source>
        <dbReference type="Google" id="ProtNLM"/>
    </source>
</evidence>
<dbReference type="Proteomes" id="UP000663842">
    <property type="component" value="Unassembled WGS sequence"/>
</dbReference>
<evidence type="ECO:0000313" key="2">
    <source>
        <dbReference type="EMBL" id="CAF4132968.1"/>
    </source>
</evidence>
<feature type="region of interest" description="Disordered" evidence="1">
    <location>
        <begin position="672"/>
        <end position="753"/>
    </location>
</feature>
<accession>A0A819X2N3</accession>
<feature type="compositionally biased region" description="Basic and acidic residues" evidence="1">
    <location>
        <begin position="521"/>
        <end position="535"/>
    </location>
</feature>
<evidence type="ECO:0000256" key="1">
    <source>
        <dbReference type="SAM" id="MobiDB-lite"/>
    </source>
</evidence>
<name>A0A819X2N3_9BILA</name>
<feature type="compositionally biased region" description="Basic and acidic residues" evidence="1">
    <location>
        <begin position="674"/>
        <end position="683"/>
    </location>
</feature>
<feature type="compositionally biased region" description="Basic and acidic residues" evidence="1">
    <location>
        <begin position="738"/>
        <end position="748"/>
    </location>
</feature>
<feature type="region of interest" description="Disordered" evidence="1">
    <location>
        <begin position="490"/>
        <end position="563"/>
    </location>
</feature>
<comment type="caution">
    <text evidence="2">The sequence shown here is derived from an EMBL/GenBank/DDBJ whole genome shotgun (WGS) entry which is preliminary data.</text>
</comment>
<organism evidence="2 3">
    <name type="scientific">Rotaria magnacalcarata</name>
    <dbReference type="NCBI Taxonomy" id="392030"/>
    <lineage>
        <taxon>Eukaryota</taxon>
        <taxon>Metazoa</taxon>
        <taxon>Spiralia</taxon>
        <taxon>Gnathifera</taxon>
        <taxon>Rotifera</taxon>
        <taxon>Eurotatoria</taxon>
        <taxon>Bdelloidea</taxon>
        <taxon>Philodinida</taxon>
        <taxon>Philodinidae</taxon>
        <taxon>Rotaria</taxon>
    </lineage>
</organism>
<feature type="compositionally biased region" description="Basic residues" evidence="1">
    <location>
        <begin position="696"/>
        <end position="710"/>
    </location>
</feature>
<proteinExistence type="predicted"/>
<reference evidence="2" key="1">
    <citation type="submission" date="2021-02" db="EMBL/GenBank/DDBJ databases">
        <authorList>
            <person name="Nowell W R."/>
        </authorList>
    </citation>
    <scope>NUCLEOTIDE SEQUENCE</scope>
</reference>
<dbReference type="AlphaFoldDB" id="A0A819X2N3"/>